<dbReference type="GO" id="GO:0016747">
    <property type="term" value="F:acyltransferase activity, transferring groups other than amino-acyl groups"/>
    <property type="evidence" value="ECO:0007669"/>
    <property type="project" value="TreeGrafter"/>
</dbReference>
<evidence type="ECO:0000313" key="2">
    <source>
        <dbReference type="EMBL" id="EAU37179.1"/>
    </source>
</evidence>
<dbReference type="VEuPathDB" id="FungiDB:ATEG_02217"/>
<proteinExistence type="predicted"/>
<dbReference type="PANTHER" id="PTHR31642">
    <property type="entry name" value="TRICHOTHECENE 3-O-ACETYLTRANSFERASE"/>
    <property type="match status" value="1"/>
</dbReference>
<dbReference type="InterPro" id="IPR050317">
    <property type="entry name" value="Plant_Fungal_Acyltransferase"/>
</dbReference>
<dbReference type="Pfam" id="PF02458">
    <property type="entry name" value="Transferase"/>
    <property type="match status" value="1"/>
</dbReference>
<dbReference type="AlphaFoldDB" id="Q0CVR7"/>
<accession>Q0CVR7</accession>
<dbReference type="Gene3D" id="3.30.559.10">
    <property type="entry name" value="Chloramphenicol acetyltransferase-like domain"/>
    <property type="match status" value="2"/>
</dbReference>
<dbReference type="STRING" id="341663.Q0CVR7"/>
<organism evidence="2 3">
    <name type="scientific">Aspergillus terreus (strain NIH 2624 / FGSC A1156)</name>
    <dbReference type="NCBI Taxonomy" id="341663"/>
    <lineage>
        <taxon>Eukaryota</taxon>
        <taxon>Fungi</taxon>
        <taxon>Dikarya</taxon>
        <taxon>Ascomycota</taxon>
        <taxon>Pezizomycotina</taxon>
        <taxon>Eurotiomycetes</taxon>
        <taxon>Eurotiomycetidae</taxon>
        <taxon>Eurotiales</taxon>
        <taxon>Aspergillaceae</taxon>
        <taxon>Aspergillus</taxon>
        <taxon>Aspergillus subgen. Circumdati</taxon>
    </lineage>
</organism>
<sequence length="497" mass="56110">MLRTLSINMAKEYNLHPRGWETAPEEERFRVSTLDYLSGLCYTHFAIYFRLDDTDKPQTLTLLKEGLEATLSQIGHLCGTIERAPDGSHWFVKKRDSTVRLLVQWLDASTDAHKYPSLDDMESASFAGRALGDFKTWSIEPMTYGEKPEAHPNTSPVVSAFLANFVRGGLVFITHMHHYANDAMGWSGFIHQLAENCYAIKHGAPFSAWDPVCNDVAIVCRPDPPVERLVDGPPPPGLHPDQKPGQCLLFHLPKSKAAELKSLAAPRDGTWISTYDAAVAFVWRAMTRLRQPVFKTPLDSPIFWSEGVDMRRRMNNPPVHPRTQHNILWAALSDQVPVPQLTHREVISEKPFWELAAYIRKLTNTMTQENLDAALDGVAYIKDKTALNIRINSKPPMSILTTDHRQATVTDADFGFGRPLCHRHLQQGAGVTVGVHVVYPPKLDDDPDSDEGNMFAFMYEKELASDLIRDREFARFFEYRGVDGFIEDLQNTKPSQA</sequence>
<dbReference type="PANTHER" id="PTHR31642:SF310">
    <property type="entry name" value="FATTY ALCOHOL:CAFFEOYL-COA ACYLTRANSFERASE"/>
    <property type="match status" value="1"/>
</dbReference>
<keyword evidence="1" id="KW-0808">Transferase</keyword>
<dbReference type="InterPro" id="IPR023213">
    <property type="entry name" value="CAT-like_dom_sf"/>
</dbReference>
<dbReference type="Proteomes" id="UP000007963">
    <property type="component" value="Unassembled WGS sequence"/>
</dbReference>
<dbReference type="OMA" id="MHHYAND"/>
<dbReference type="OrthoDB" id="671439at2759"/>
<dbReference type="GeneID" id="4316914"/>
<protein>
    <submittedName>
        <fullName evidence="2">Uncharacterized protein</fullName>
    </submittedName>
</protein>
<gene>
    <name evidence="2" type="ORF">ATEG_02217</name>
</gene>
<evidence type="ECO:0000256" key="1">
    <source>
        <dbReference type="ARBA" id="ARBA00022679"/>
    </source>
</evidence>
<dbReference type="RefSeq" id="XP_001211395.1">
    <property type="nucleotide sequence ID" value="XM_001211395.1"/>
</dbReference>
<dbReference type="eggNOG" id="ENOG502SHDQ">
    <property type="taxonomic scope" value="Eukaryota"/>
</dbReference>
<evidence type="ECO:0000313" key="3">
    <source>
        <dbReference type="Proteomes" id="UP000007963"/>
    </source>
</evidence>
<dbReference type="EMBL" id="CH476596">
    <property type="protein sequence ID" value="EAU37179.1"/>
    <property type="molecule type" value="Genomic_DNA"/>
</dbReference>
<name>Q0CVR7_ASPTN</name>
<dbReference type="HOGENOM" id="CLU_026450_2_1_1"/>
<reference evidence="3" key="1">
    <citation type="submission" date="2005-09" db="EMBL/GenBank/DDBJ databases">
        <title>Annotation of the Aspergillus terreus NIH2624 genome.</title>
        <authorList>
            <person name="Birren B.W."/>
            <person name="Lander E.S."/>
            <person name="Galagan J.E."/>
            <person name="Nusbaum C."/>
            <person name="Devon K."/>
            <person name="Henn M."/>
            <person name="Ma L.-J."/>
            <person name="Jaffe D.B."/>
            <person name="Butler J."/>
            <person name="Alvarez P."/>
            <person name="Gnerre S."/>
            <person name="Grabherr M."/>
            <person name="Kleber M."/>
            <person name="Mauceli E.W."/>
            <person name="Brockman W."/>
            <person name="Rounsley S."/>
            <person name="Young S.K."/>
            <person name="LaButti K."/>
            <person name="Pushparaj V."/>
            <person name="DeCaprio D."/>
            <person name="Crawford M."/>
            <person name="Koehrsen M."/>
            <person name="Engels R."/>
            <person name="Montgomery P."/>
            <person name="Pearson M."/>
            <person name="Howarth C."/>
            <person name="Larson L."/>
            <person name="Luoma S."/>
            <person name="White J."/>
            <person name="Alvarado L."/>
            <person name="Kodira C.D."/>
            <person name="Zeng Q."/>
            <person name="Oleary S."/>
            <person name="Yandava C."/>
            <person name="Denning D.W."/>
            <person name="Nierman W.C."/>
            <person name="Milne T."/>
            <person name="Madden K."/>
        </authorList>
    </citation>
    <scope>NUCLEOTIDE SEQUENCE [LARGE SCALE GENOMIC DNA]</scope>
    <source>
        <strain evidence="3">NIH 2624 / FGSC A1156</strain>
    </source>
</reference>